<proteinExistence type="inferred from homology"/>
<feature type="domain" description="HpcH/HpaI aldolase/citrate lyase" evidence="4">
    <location>
        <begin position="37"/>
        <end position="216"/>
    </location>
</feature>
<dbReference type="InterPro" id="IPR015813">
    <property type="entry name" value="Pyrv/PenolPyrv_kinase-like_dom"/>
</dbReference>
<protein>
    <submittedName>
        <fullName evidence="5">4-hydroxy-2-oxoheptanedioate aldolase</fullName>
    </submittedName>
</protein>
<dbReference type="PANTHER" id="PTHR30502">
    <property type="entry name" value="2-KETO-3-DEOXY-L-RHAMNONATE ALDOLASE"/>
    <property type="match status" value="1"/>
</dbReference>
<dbReference type="Proteomes" id="UP000199103">
    <property type="component" value="Chromosome I"/>
</dbReference>
<evidence type="ECO:0000259" key="4">
    <source>
        <dbReference type="Pfam" id="PF03328"/>
    </source>
</evidence>
<evidence type="ECO:0000256" key="3">
    <source>
        <dbReference type="ARBA" id="ARBA00023239"/>
    </source>
</evidence>
<dbReference type="Gene3D" id="3.20.20.60">
    <property type="entry name" value="Phosphoenolpyruvate-binding domains"/>
    <property type="match status" value="1"/>
</dbReference>
<dbReference type="GO" id="GO:0016832">
    <property type="term" value="F:aldehyde-lyase activity"/>
    <property type="evidence" value="ECO:0007669"/>
    <property type="project" value="TreeGrafter"/>
</dbReference>
<name>A0A1H1ZUF9_9ACTN</name>
<evidence type="ECO:0000313" key="6">
    <source>
        <dbReference type="Proteomes" id="UP000199103"/>
    </source>
</evidence>
<dbReference type="STRING" id="630515.SAMN04489812_5459"/>
<dbReference type="GO" id="GO:0046872">
    <property type="term" value="F:metal ion binding"/>
    <property type="evidence" value="ECO:0007669"/>
    <property type="project" value="UniProtKB-KW"/>
</dbReference>
<dbReference type="EMBL" id="LT629772">
    <property type="protein sequence ID" value="SDT37300.1"/>
    <property type="molecule type" value="Genomic_DNA"/>
</dbReference>
<dbReference type="Pfam" id="PF03328">
    <property type="entry name" value="HpcH_HpaI"/>
    <property type="match status" value="1"/>
</dbReference>
<keyword evidence="3" id="KW-0456">Lyase</keyword>
<organism evidence="5 6">
    <name type="scientific">Microlunatus soli</name>
    <dbReference type="NCBI Taxonomy" id="630515"/>
    <lineage>
        <taxon>Bacteria</taxon>
        <taxon>Bacillati</taxon>
        <taxon>Actinomycetota</taxon>
        <taxon>Actinomycetes</taxon>
        <taxon>Propionibacteriales</taxon>
        <taxon>Propionibacteriaceae</taxon>
        <taxon>Microlunatus</taxon>
    </lineage>
</organism>
<dbReference type="RefSeq" id="WP_231920066.1">
    <property type="nucleotide sequence ID" value="NZ_LT629772.1"/>
</dbReference>
<keyword evidence="6" id="KW-1185">Reference proteome</keyword>
<dbReference type="PANTHER" id="PTHR30502:SF0">
    <property type="entry name" value="PHOSPHOENOLPYRUVATE CARBOXYLASE FAMILY PROTEIN"/>
    <property type="match status" value="1"/>
</dbReference>
<comment type="similarity">
    <text evidence="1">Belongs to the HpcH/HpaI aldolase family.</text>
</comment>
<dbReference type="AlphaFoldDB" id="A0A1H1ZUF9"/>
<gene>
    <name evidence="5" type="ORF">SAMN04489812_5459</name>
</gene>
<dbReference type="SUPFAM" id="SSF51621">
    <property type="entry name" value="Phosphoenolpyruvate/pyruvate domain"/>
    <property type="match status" value="1"/>
</dbReference>
<keyword evidence="2" id="KW-0479">Metal-binding</keyword>
<dbReference type="InterPro" id="IPR050251">
    <property type="entry name" value="HpcH-HpaI_aldolase"/>
</dbReference>
<dbReference type="GO" id="GO:0005737">
    <property type="term" value="C:cytoplasm"/>
    <property type="evidence" value="ECO:0007669"/>
    <property type="project" value="TreeGrafter"/>
</dbReference>
<accession>A0A1H1ZUF9</accession>
<dbReference type="InterPro" id="IPR005000">
    <property type="entry name" value="Aldolase/citrate-lyase_domain"/>
</dbReference>
<dbReference type="InterPro" id="IPR040442">
    <property type="entry name" value="Pyrv_kinase-like_dom_sf"/>
</dbReference>
<evidence type="ECO:0000256" key="1">
    <source>
        <dbReference type="ARBA" id="ARBA00005568"/>
    </source>
</evidence>
<sequence>MRNPKEEMFRIADPKMILKARLSAGETPIGALVRMPSEDVIEMLGVAGFAFLIIDCEHGPADVVALRRHITVADLHGMPVLVRIGEGENALALRALDQGAQGIIAPHVDDAADAAALVRAVHYPPYGQRGFATYPRAGRFGTVPAEDHRRAARETTLVIAMLESPTAVDNTEAILNTPGIDGYLIGAADLAAASGPDDPPVPEAIAEIRRRAAQIGSIRTDLVGDARAARDARAAGAGLIVYNLTQALMGFFGELTDLDH</sequence>
<evidence type="ECO:0000313" key="5">
    <source>
        <dbReference type="EMBL" id="SDT37300.1"/>
    </source>
</evidence>
<reference evidence="5 6" key="1">
    <citation type="submission" date="2016-10" db="EMBL/GenBank/DDBJ databases">
        <authorList>
            <person name="de Groot N.N."/>
        </authorList>
    </citation>
    <scope>NUCLEOTIDE SEQUENCE [LARGE SCALE GENOMIC DNA]</scope>
    <source>
        <strain evidence="5 6">DSM 21800</strain>
    </source>
</reference>
<evidence type="ECO:0000256" key="2">
    <source>
        <dbReference type="ARBA" id="ARBA00022723"/>
    </source>
</evidence>